<dbReference type="AlphaFoldDB" id="A0A9W6Y096"/>
<keyword evidence="1" id="KW-0472">Membrane</keyword>
<comment type="caution">
    <text evidence="3">The sequence shown here is derived from an EMBL/GenBank/DDBJ whole genome shotgun (WGS) entry which is preliminary data.</text>
</comment>
<feature type="transmembrane region" description="Helical" evidence="1">
    <location>
        <begin position="218"/>
        <end position="236"/>
    </location>
</feature>
<name>A0A9W6Y096_9STRA</name>
<reference evidence="3" key="1">
    <citation type="submission" date="2023-04" db="EMBL/GenBank/DDBJ databases">
        <title>Phytophthora fragariaefolia NBRC 109709.</title>
        <authorList>
            <person name="Ichikawa N."/>
            <person name="Sato H."/>
            <person name="Tonouchi N."/>
        </authorList>
    </citation>
    <scope>NUCLEOTIDE SEQUENCE</scope>
    <source>
        <strain evidence="3">NBRC 109709</strain>
    </source>
</reference>
<dbReference type="EMBL" id="BSXT01002935">
    <property type="protein sequence ID" value="GMF51698.1"/>
    <property type="molecule type" value="Genomic_DNA"/>
</dbReference>
<keyword evidence="4" id="KW-1185">Reference proteome</keyword>
<evidence type="ECO:0000313" key="4">
    <source>
        <dbReference type="Proteomes" id="UP001165121"/>
    </source>
</evidence>
<proteinExistence type="predicted"/>
<dbReference type="Proteomes" id="UP001165121">
    <property type="component" value="Unassembled WGS sequence"/>
</dbReference>
<sequence>MREFIQRMDDKSVPPRLIWSNLLRAPEIPTPALGFPSCAQILRNLKYNRWLQGTKNCILRTRQLVRSKVFASGMNPETAFVFGNREDDEGFPFVGNGQDEEPLILGITSLKLMMSIVALQARESFLIFHLDATFKLSDLGYPVITCGFTDRSRSYHLGAVFIVSQRTQHEYYEALGAFARTFHKYTSFTLRVDAIMGDAEDAQLNGLRRIREFSTSPYLMCFFMFFTMSASVYGISLTR</sequence>
<gene>
    <name evidence="3" type="ORF">Pfra01_002098300</name>
</gene>
<keyword evidence="1" id="KW-0812">Transmembrane</keyword>
<organism evidence="3 4">
    <name type="scientific">Phytophthora fragariaefolia</name>
    <dbReference type="NCBI Taxonomy" id="1490495"/>
    <lineage>
        <taxon>Eukaryota</taxon>
        <taxon>Sar</taxon>
        <taxon>Stramenopiles</taxon>
        <taxon>Oomycota</taxon>
        <taxon>Peronosporomycetes</taxon>
        <taxon>Peronosporales</taxon>
        <taxon>Peronosporaceae</taxon>
        <taxon>Phytophthora</taxon>
    </lineage>
</organism>
<keyword evidence="1" id="KW-1133">Transmembrane helix</keyword>
<evidence type="ECO:0000256" key="1">
    <source>
        <dbReference type="SAM" id="Phobius"/>
    </source>
</evidence>
<dbReference type="OrthoDB" id="166868at2759"/>
<dbReference type="Pfam" id="PF10551">
    <property type="entry name" value="MULE"/>
    <property type="match status" value="1"/>
</dbReference>
<protein>
    <submittedName>
        <fullName evidence="3">Unnamed protein product</fullName>
    </submittedName>
</protein>
<evidence type="ECO:0000313" key="3">
    <source>
        <dbReference type="EMBL" id="GMF51698.1"/>
    </source>
</evidence>
<dbReference type="InterPro" id="IPR018289">
    <property type="entry name" value="MULE_transposase_dom"/>
</dbReference>
<feature type="domain" description="MULE transposase" evidence="2">
    <location>
        <begin position="128"/>
        <end position="225"/>
    </location>
</feature>
<evidence type="ECO:0000259" key="2">
    <source>
        <dbReference type="Pfam" id="PF10551"/>
    </source>
</evidence>
<accession>A0A9W6Y096</accession>